<keyword evidence="3 4" id="KW-0067">ATP-binding</keyword>
<feature type="compositionally biased region" description="Polar residues" evidence="5">
    <location>
        <begin position="1373"/>
        <end position="1386"/>
    </location>
</feature>
<dbReference type="PANTHER" id="PTHR21534:SF0">
    <property type="entry name" value="KATANIN-INTERACTING PROTEIN"/>
    <property type="match status" value="1"/>
</dbReference>
<evidence type="ECO:0000313" key="8">
    <source>
        <dbReference type="Proteomes" id="UP001209570"/>
    </source>
</evidence>
<feature type="domain" description="Protein kinase" evidence="6">
    <location>
        <begin position="1113"/>
        <end position="1364"/>
    </location>
</feature>
<feature type="region of interest" description="Disordered" evidence="5">
    <location>
        <begin position="1371"/>
        <end position="1437"/>
    </location>
</feature>
<dbReference type="PROSITE" id="PS00107">
    <property type="entry name" value="PROTEIN_KINASE_ATP"/>
    <property type="match status" value="1"/>
</dbReference>
<feature type="region of interest" description="Disordered" evidence="5">
    <location>
        <begin position="439"/>
        <end position="508"/>
    </location>
</feature>
<evidence type="ECO:0000256" key="4">
    <source>
        <dbReference type="PROSITE-ProRule" id="PRU10141"/>
    </source>
</evidence>
<evidence type="ECO:0000256" key="2">
    <source>
        <dbReference type="ARBA" id="ARBA00022741"/>
    </source>
</evidence>
<organism evidence="7 8">
    <name type="scientific">Pythium insidiosum</name>
    <name type="common">Pythiosis disease agent</name>
    <dbReference type="NCBI Taxonomy" id="114742"/>
    <lineage>
        <taxon>Eukaryota</taxon>
        <taxon>Sar</taxon>
        <taxon>Stramenopiles</taxon>
        <taxon>Oomycota</taxon>
        <taxon>Peronosporomycetes</taxon>
        <taxon>Pythiales</taxon>
        <taxon>Pythiaceae</taxon>
        <taxon>Pythium</taxon>
    </lineage>
</organism>
<dbReference type="PROSITE" id="PS00108">
    <property type="entry name" value="PROTEIN_KINASE_ST"/>
    <property type="match status" value="1"/>
</dbReference>
<dbReference type="Pfam" id="PF14652">
    <property type="entry name" value="DUF4457"/>
    <property type="match status" value="2"/>
</dbReference>
<feature type="compositionally biased region" description="Low complexity" evidence="5">
    <location>
        <begin position="439"/>
        <end position="448"/>
    </location>
</feature>
<keyword evidence="1" id="KW-0808">Transferase</keyword>
<dbReference type="FunFam" id="3.30.200.20:FF:000042">
    <property type="entry name" value="Aurora kinase A"/>
    <property type="match status" value="1"/>
</dbReference>
<gene>
    <name evidence="7" type="ORF">P43SY_004767</name>
</gene>
<dbReference type="InterPro" id="IPR017441">
    <property type="entry name" value="Protein_kinase_ATP_BS"/>
</dbReference>
<evidence type="ECO:0000259" key="6">
    <source>
        <dbReference type="PROSITE" id="PS50011"/>
    </source>
</evidence>
<keyword evidence="1" id="KW-0418">Kinase</keyword>
<reference evidence="7" key="1">
    <citation type="submission" date="2021-12" db="EMBL/GenBank/DDBJ databases">
        <title>Prjna785345.</title>
        <authorList>
            <person name="Rujirawat T."/>
            <person name="Krajaejun T."/>
        </authorList>
    </citation>
    <scope>NUCLEOTIDE SEQUENCE</scope>
    <source>
        <strain evidence="7">Pi057C3</strain>
    </source>
</reference>
<feature type="region of interest" description="Disordered" evidence="5">
    <location>
        <begin position="114"/>
        <end position="140"/>
    </location>
</feature>
<feature type="region of interest" description="Disordered" evidence="5">
    <location>
        <begin position="1061"/>
        <end position="1094"/>
    </location>
</feature>
<dbReference type="Gene3D" id="1.10.510.10">
    <property type="entry name" value="Transferase(Phosphotransferase) domain 1"/>
    <property type="match status" value="1"/>
</dbReference>
<dbReference type="EMBL" id="JAKCXM010000022">
    <property type="protein sequence ID" value="KAJ0407339.1"/>
    <property type="molecule type" value="Genomic_DNA"/>
</dbReference>
<feature type="compositionally biased region" description="Basic and acidic residues" evidence="5">
    <location>
        <begin position="1416"/>
        <end position="1429"/>
    </location>
</feature>
<dbReference type="CDD" id="cd06627">
    <property type="entry name" value="STKc_Cdc7_like"/>
    <property type="match status" value="1"/>
</dbReference>
<keyword evidence="2 4" id="KW-0547">Nucleotide-binding</keyword>
<feature type="binding site" evidence="4">
    <location>
        <position position="1142"/>
    </location>
    <ligand>
        <name>ATP</name>
        <dbReference type="ChEBI" id="CHEBI:30616"/>
    </ligand>
</feature>
<dbReference type="PRINTS" id="PR00109">
    <property type="entry name" value="TYRKINASE"/>
</dbReference>
<dbReference type="Pfam" id="PF00069">
    <property type="entry name" value="Pkinase"/>
    <property type="match status" value="1"/>
</dbReference>
<dbReference type="SMART" id="SM00220">
    <property type="entry name" value="S_TKc"/>
    <property type="match status" value="1"/>
</dbReference>
<dbReference type="InterPro" id="IPR001245">
    <property type="entry name" value="Ser-Thr/Tyr_kinase_cat_dom"/>
</dbReference>
<evidence type="ECO:0000313" key="7">
    <source>
        <dbReference type="EMBL" id="KAJ0407339.1"/>
    </source>
</evidence>
<dbReference type="GO" id="GO:0005524">
    <property type="term" value="F:ATP binding"/>
    <property type="evidence" value="ECO:0007669"/>
    <property type="project" value="UniProtKB-UniRule"/>
</dbReference>
<dbReference type="InterPro" id="IPR011009">
    <property type="entry name" value="Kinase-like_dom_sf"/>
</dbReference>
<dbReference type="InterPro" id="IPR008271">
    <property type="entry name" value="Ser/Thr_kinase_AS"/>
</dbReference>
<evidence type="ECO:0000256" key="5">
    <source>
        <dbReference type="SAM" id="MobiDB-lite"/>
    </source>
</evidence>
<dbReference type="SUPFAM" id="SSF56112">
    <property type="entry name" value="Protein kinase-like (PK-like)"/>
    <property type="match status" value="1"/>
</dbReference>
<evidence type="ECO:0000256" key="3">
    <source>
        <dbReference type="ARBA" id="ARBA00022840"/>
    </source>
</evidence>
<dbReference type="InterPro" id="IPR027859">
    <property type="entry name" value="KATNIP_dom"/>
</dbReference>
<dbReference type="FunFam" id="1.10.510.10:FF:000571">
    <property type="entry name" value="Maternal embryonic leucine zipper kinase"/>
    <property type="match status" value="1"/>
</dbReference>
<comment type="caution">
    <text evidence="7">The sequence shown here is derived from an EMBL/GenBank/DDBJ whole genome shotgun (WGS) entry which is preliminary data.</text>
</comment>
<feature type="compositionally biased region" description="Polar residues" evidence="5">
    <location>
        <begin position="1467"/>
        <end position="1479"/>
    </location>
</feature>
<dbReference type="InterPro" id="IPR026704">
    <property type="entry name" value="KATNIP"/>
</dbReference>
<name>A0AAD5M998_PYTIN</name>
<feature type="compositionally biased region" description="Polar residues" evidence="5">
    <location>
        <begin position="733"/>
        <end position="746"/>
    </location>
</feature>
<feature type="region of interest" description="Disordered" evidence="5">
    <location>
        <begin position="1458"/>
        <end position="1479"/>
    </location>
</feature>
<dbReference type="InterPro" id="IPR000719">
    <property type="entry name" value="Prot_kinase_dom"/>
</dbReference>
<proteinExistence type="predicted"/>
<feature type="compositionally biased region" description="Low complexity" evidence="5">
    <location>
        <begin position="483"/>
        <end position="500"/>
    </location>
</feature>
<dbReference type="PANTHER" id="PTHR21534">
    <property type="entry name" value="KATANIN-INTERACTING PROTEIN"/>
    <property type="match status" value="1"/>
</dbReference>
<dbReference type="Proteomes" id="UP001209570">
    <property type="component" value="Unassembled WGS sequence"/>
</dbReference>
<dbReference type="PROSITE" id="PS50011">
    <property type="entry name" value="PROTEIN_KINASE_DOM"/>
    <property type="match status" value="1"/>
</dbReference>
<protein>
    <recommendedName>
        <fullName evidence="6">Protein kinase domain-containing protein</fullName>
    </recommendedName>
</protein>
<keyword evidence="1" id="KW-0723">Serine/threonine-protein kinase</keyword>
<sequence>MESEGDASAPPMLDALSKLELSMRPHSVPSWLSSDTNHAPKVTALGPRRSSVEYIDTPAGGAAGTKPQVARLATIAETRASASGPTAAAVRPRAPIFPQKELLSGDEKEFLARESEFGAPKRSRQRHGAAGDSKSRRVKQSLTESLRSLEFFDKTNRSRELTAKYSVMRTLADPEGNVHFVNIDDDGDDETLAMSAVESPRSATHDDDVDGIQPPDVMLLRGDAPRRRMPPSPDKLPAAANLSTKAGVTTETFQIPELPQGQHLVINILSTWGDPFYVGLMGLEIFDHTGHAVLLSDVDKQLSADPPDLNVLGQDRVDPRTVDKLVDGHYFTCDELHAWLAPFTRGQNHFVYVDFDYALSISMLRVWNYNTTRIHSYRGARYVEMTLDGKCIFKGEIRRAPGSVTEDVDACHECILFTTNPSILRLIEKYEKQKTTAKLGTGATTHAGSAVADAPEPAPTDPRHLERPKTGNKAMRGASGAGSTPASVLPLSSVPKPSKTAFQPSGGASILLHPPSGAALSGASRPCTAPIVCDPSAEKPISCQRVEIVFEANWGDPYDVGIAGLQFLDNNYAPLKLAPGSVRVTAPFAPDKAEQLVVTHGARHLSTQPDEMWCAPLRAVLSVPSQHRGIAVDFGHAIALRALKVWNYNTSLDDSFKGAKQITIYTDAQRHSSFSLRKAPGHIMDFDFGQFLYLRSHGAGSSPTAASPVQHPDVLSLSPSPTKSETVVRRQEPTVTPSSTSLNSPLRQDRDDSNGSRLVPRMDVGSPVQEVLQQYETPLFPTGYIVKFVFHSTWGDRFYIGLNGVELYDRANRLVRLHDGMIDAQPRDINILKDPGAPHDVRTLDKLYDGVNNTYDDRHMWLAPYTPSQHNKLVLFFNEPVTLSRIRLWNYSKTPSRGVKEFEIFMDDVLIFHGILKQAPALVLTSEDEKDMELLKLTTDAVENRRLRKRRYERAEAAAAAAEMTQSILFTDDADIIAAESRYIFVPDEELEESVTFYDNSQVLSLSDVPQRDAMVRPTTSAGDAAVILAGGRRGQSLYYRLLHPAFALIGKDIMATPSGRPVAAPGRVPPPPRNGDAAAAVGRPRAMPRSSSGVLRRKLGLEEQTRFVGEHYQLGAEIGRGGFGVVFAALDLRSARSVAIKQIALQDMDRDELASIESEISLLRKLHHENIVKYYDTIKTRTHLYIVLEYMENGSLAQFMKKFGSFSETLVAMYIAQVLRGLAYLHEQGVLHRDVKGANILTTKEGLVKLADFGVAVKLNETQKSNSVVGSPYWMAPEVIEMSGWSFASDIWSVGCTIIELLTTKPPYFDLSPMQAMFRIVQDDHPPLPERISPAMHDFIMKCFMKEPRLRSSADELLMHPWLTQIPRNKLEQSTQQVTENVPSSNDRDAMLNTIKMYTKGKRGGNTRQPSPTGPEKRPDASTVHKEQESDEDENWDEELGFHDVEPMKLQINQDADQLKKHTPRSHSPTANRKSVFTLSKEDESALLDDDAWADEPDDVRQVINASGTSASSDDQRDHAFEDDFDFDYSSIRDNNQKATARVVELLTLLDPSMDDQIILDACSSLAC</sequence>
<keyword evidence="8" id="KW-1185">Reference proteome</keyword>
<feature type="region of interest" description="Disordered" evidence="5">
    <location>
        <begin position="702"/>
        <end position="762"/>
    </location>
</feature>
<accession>A0AAD5M998</accession>
<dbReference type="GO" id="GO:0004674">
    <property type="term" value="F:protein serine/threonine kinase activity"/>
    <property type="evidence" value="ECO:0007669"/>
    <property type="project" value="UniProtKB-KW"/>
</dbReference>
<evidence type="ECO:0000256" key="1">
    <source>
        <dbReference type="ARBA" id="ARBA00022527"/>
    </source>
</evidence>